<protein>
    <submittedName>
        <fullName evidence="1">Uncharacterized protein</fullName>
    </submittedName>
</protein>
<organism evidence="1 2">
    <name type="scientific">Halarcobacter anaerophilus</name>
    <dbReference type="NCBI Taxonomy" id="877500"/>
    <lineage>
        <taxon>Bacteria</taxon>
        <taxon>Pseudomonadati</taxon>
        <taxon>Campylobacterota</taxon>
        <taxon>Epsilonproteobacteria</taxon>
        <taxon>Campylobacterales</taxon>
        <taxon>Arcobacteraceae</taxon>
        <taxon>Halarcobacter</taxon>
    </lineage>
</organism>
<dbReference type="OrthoDB" id="5366168at2"/>
<reference evidence="1 2" key="1">
    <citation type="submission" date="2017-10" db="EMBL/GenBank/DDBJ databases">
        <title>Genomics of the genus Arcobacter.</title>
        <authorList>
            <person name="Perez-Cataluna A."/>
            <person name="Figueras M.J."/>
        </authorList>
    </citation>
    <scope>NUCLEOTIDE SEQUENCE [LARGE SCALE GENOMIC DNA]</scope>
    <source>
        <strain evidence="1 2">DSM 24636</strain>
    </source>
</reference>
<proteinExistence type="predicted"/>
<dbReference type="EMBL" id="PDKO01000001">
    <property type="protein sequence ID" value="RXJ64704.1"/>
    <property type="molecule type" value="Genomic_DNA"/>
</dbReference>
<keyword evidence="2" id="KW-1185">Reference proteome</keyword>
<dbReference type="Proteomes" id="UP000290191">
    <property type="component" value="Unassembled WGS sequence"/>
</dbReference>
<comment type="caution">
    <text evidence="1">The sequence shown here is derived from an EMBL/GenBank/DDBJ whole genome shotgun (WGS) entry which is preliminary data.</text>
</comment>
<evidence type="ECO:0000313" key="1">
    <source>
        <dbReference type="EMBL" id="RXJ64704.1"/>
    </source>
</evidence>
<dbReference type="RefSeq" id="WP_129081081.1">
    <property type="nucleotide sequence ID" value="NZ_CP041070.1"/>
</dbReference>
<sequence>MKDLNNKSSYKNSESIISYYVKNLNDDMKKYLKRSSIIDLITKYELYYHISLGNYAFETILDLEETTKKLQELNLYVTPDMALFNIYKIIEEKIGEKDLEKNLEEYIRKRAALHALSDFVRADKELVGAKYYEKSKKEIILNDKFFSENMKINFESNYQKTYEHYSMLINDKFVENIQNRILEQ</sequence>
<evidence type="ECO:0000313" key="2">
    <source>
        <dbReference type="Proteomes" id="UP000290191"/>
    </source>
</evidence>
<accession>A0A4Q0Y5Q8</accession>
<gene>
    <name evidence="1" type="ORF">CRV06_01730</name>
</gene>
<dbReference type="AlphaFoldDB" id="A0A4Q0Y5Q8"/>
<name>A0A4Q0Y5Q8_9BACT</name>